<keyword evidence="8" id="KW-1185">Reference proteome</keyword>
<dbReference type="GO" id="GO:0016020">
    <property type="term" value="C:membrane"/>
    <property type="evidence" value="ECO:0007669"/>
    <property type="project" value="UniProtKB-SubCell"/>
</dbReference>
<evidence type="ECO:0000259" key="7">
    <source>
        <dbReference type="Pfam" id="PF00892"/>
    </source>
</evidence>
<dbReference type="InterPro" id="IPR030184">
    <property type="entry name" value="WAT1-related"/>
</dbReference>
<evidence type="ECO:0000256" key="1">
    <source>
        <dbReference type="ARBA" id="ARBA00004141"/>
    </source>
</evidence>
<dbReference type="InterPro" id="IPR000620">
    <property type="entry name" value="EamA_dom"/>
</dbReference>
<keyword evidence="4 6" id="KW-1133">Transmembrane helix</keyword>
<dbReference type="GeneID" id="110417181"/>
<feature type="transmembrane region" description="Helical" evidence="6">
    <location>
        <begin position="80"/>
        <end position="97"/>
    </location>
</feature>
<reference evidence="9" key="1">
    <citation type="submission" date="2025-08" db="UniProtKB">
        <authorList>
            <consortium name="RefSeq"/>
        </authorList>
    </citation>
    <scope>IDENTIFICATION</scope>
    <source>
        <tissue evidence="9">Leaf</tissue>
    </source>
</reference>
<dbReference type="SUPFAM" id="SSF103481">
    <property type="entry name" value="Multidrug resistance efflux transporter EmrE"/>
    <property type="match status" value="1"/>
</dbReference>
<feature type="transmembrane region" description="Helical" evidence="6">
    <location>
        <begin position="26"/>
        <end position="46"/>
    </location>
</feature>
<protein>
    <recommendedName>
        <fullName evidence="6">WAT1-related protein</fullName>
    </recommendedName>
</protein>
<organism evidence="8 9">
    <name type="scientific">Herrania umbratica</name>
    <dbReference type="NCBI Taxonomy" id="108875"/>
    <lineage>
        <taxon>Eukaryota</taxon>
        <taxon>Viridiplantae</taxon>
        <taxon>Streptophyta</taxon>
        <taxon>Embryophyta</taxon>
        <taxon>Tracheophyta</taxon>
        <taxon>Spermatophyta</taxon>
        <taxon>Magnoliopsida</taxon>
        <taxon>eudicotyledons</taxon>
        <taxon>Gunneridae</taxon>
        <taxon>Pentapetalae</taxon>
        <taxon>rosids</taxon>
        <taxon>malvids</taxon>
        <taxon>Malvales</taxon>
        <taxon>Malvaceae</taxon>
        <taxon>Byttnerioideae</taxon>
        <taxon>Herrania</taxon>
    </lineage>
</organism>
<dbReference type="OrthoDB" id="1728340at2759"/>
<dbReference type="PANTHER" id="PTHR31218">
    <property type="entry name" value="WAT1-RELATED PROTEIN"/>
    <property type="match status" value="1"/>
</dbReference>
<comment type="caution">
    <text evidence="6">Lacks conserved residue(s) required for the propagation of feature annotation.</text>
</comment>
<feature type="domain" description="EamA" evidence="7">
    <location>
        <begin position="16"/>
        <end position="97"/>
    </location>
</feature>
<dbReference type="GO" id="GO:0022857">
    <property type="term" value="F:transmembrane transporter activity"/>
    <property type="evidence" value="ECO:0007669"/>
    <property type="project" value="InterPro"/>
</dbReference>
<dbReference type="Pfam" id="PF00892">
    <property type="entry name" value="EamA"/>
    <property type="match status" value="1"/>
</dbReference>
<evidence type="ECO:0000256" key="3">
    <source>
        <dbReference type="ARBA" id="ARBA00022692"/>
    </source>
</evidence>
<dbReference type="RefSeq" id="XP_021285086.1">
    <property type="nucleotide sequence ID" value="XM_021429411.1"/>
</dbReference>
<evidence type="ECO:0000256" key="6">
    <source>
        <dbReference type="RuleBase" id="RU363077"/>
    </source>
</evidence>
<dbReference type="Gene3D" id="1.10.3730.20">
    <property type="match status" value="1"/>
</dbReference>
<evidence type="ECO:0000313" key="9">
    <source>
        <dbReference type="RefSeq" id="XP_021285086.1"/>
    </source>
</evidence>
<dbReference type="AlphaFoldDB" id="A0A6J1AE53"/>
<evidence type="ECO:0000256" key="5">
    <source>
        <dbReference type="ARBA" id="ARBA00023136"/>
    </source>
</evidence>
<dbReference type="InterPro" id="IPR037185">
    <property type="entry name" value="EmrE-like"/>
</dbReference>
<keyword evidence="3 6" id="KW-0812">Transmembrane</keyword>
<comment type="subcellular location">
    <subcellularLocation>
        <location evidence="1 6">Membrane</location>
        <topology evidence="1 6">Multi-pass membrane protein</topology>
    </subcellularLocation>
</comment>
<sequence length="128" mass="14236">MQSTLWAIAAARNSSAWRLGWDVHLLSVAYCGVIVTGITYWLQVWTIEKKGPVFTAIFTPLALVITAIFSAFLWKETLHWGSIGGVVLLVGGLYSVLWGKNREDGKGVTNEQHPDTKEEIVLECITHH</sequence>
<name>A0A6J1AE53_9ROSI</name>
<evidence type="ECO:0000256" key="4">
    <source>
        <dbReference type="ARBA" id="ARBA00022989"/>
    </source>
</evidence>
<evidence type="ECO:0000313" key="8">
    <source>
        <dbReference type="Proteomes" id="UP000504621"/>
    </source>
</evidence>
<keyword evidence="5 6" id="KW-0472">Membrane</keyword>
<dbReference type="Proteomes" id="UP000504621">
    <property type="component" value="Unplaced"/>
</dbReference>
<evidence type="ECO:0000256" key="2">
    <source>
        <dbReference type="ARBA" id="ARBA00007635"/>
    </source>
</evidence>
<feature type="transmembrane region" description="Helical" evidence="6">
    <location>
        <begin position="53"/>
        <end position="74"/>
    </location>
</feature>
<gene>
    <name evidence="9" type="primary">LOC110417181</name>
</gene>
<comment type="similarity">
    <text evidence="2 6">Belongs to the drug/metabolite transporter (DMT) superfamily. Plant drug/metabolite exporter (P-DME) (TC 2.A.7.4) family.</text>
</comment>
<proteinExistence type="inferred from homology"/>
<accession>A0A6J1AE53</accession>